<dbReference type="InterPro" id="IPR005839">
    <property type="entry name" value="Methylthiotransferase"/>
</dbReference>
<feature type="domain" description="TRAM" evidence="17">
    <location>
        <begin position="1159"/>
        <end position="1223"/>
    </location>
</feature>
<evidence type="ECO:0000256" key="6">
    <source>
        <dbReference type="ARBA" id="ARBA00022691"/>
    </source>
</evidence>
<dbReference type="GO" id="GO:0046872">
    <property type="term" value="F:metal ion binding"/>
    <property type="evidence" value="ECO:0007669"/>
    <property type="project" value="UniProtKB-KW"/>
</dbReference>
<dbReference type="SFLD" id="SFLDG01082">
    <property type="entry name" value="B12-binding_domain_containing"/>
    <property type="match status" value="1"/>
</dbReference>
<evidence type="ECO:0000256" key="11">
    <source>
        <dbReference type="ARBA" id="ARBA00022840"/>
    </source>
</evidence>
<dbReference type="SMART" id="SM00490">
    <property type="entry name" value="HELICc"/>
    <property type="match status" value="1"/>
</dbReference>
<dbReference type="InterPro" id="IPR000297">
    <property type="entry name" value="PPIase_PpiC"/>
</dbReference>
<dbReference type="PANTHER" id="PTHR18934:SF99">
    <property type="entry name" value="ATP-DEPENDENT RNA HELICASE DHX37-RELATED"/>
    <property type="match status" value="1"/>
</dbReference>
<dbReference type="Proteomes" id="UP000355283">
    <property type="component" value="Unassembled WGS sequence"/>
</dbReference>
<dbReference type="PANTHER" id="PTHR18934">
    <property type="entry name" value="ATP-DEPENDENT RNA HELICASE"/>
    <property type="match status" value="1"/>
</dbReference>
<evidence type="ECO:0000259" key="18">
    <source>
        <dbReference type="PROSITE" id="PS51194"/>
    </source>
</evidence>
<evidence type="ECO:0000259" key="19">
    <source>
        <dbReference type="PROSITE" id="PS51449"/>
    </source>
</evidence>
<dbReference type="EMBL" id="SDOX01000183">
    <property type="protein sequence ID" value="TFJ80086.1"/>
    <property type="molecule type" value="Genomic_DNA"/>
</dbReference>
<evidence type="ECO:0000313" key="21">
    <source>
        <dbReference type="EMBL" id="TFJ80086.1"/>
    </source>
</evidence>
<keyword evidence="6" id="KW-0949">S-adenosyl-L-methionine</keyword>
<keyword evidence="13" id="KW-0411">Iron-sulfur</keyword>
<dbReference type="GO" id="GO:0003724">
    <property type="term" value="F:RNA helicase activity"/>
    <property type="evidence" value="ECO:0007669"/>
    <property type="project" value="UniProtKB-EC"/>
</dbReference>
<dbReference type="GO" id="GO:0035596">
    <property type="term" value="F:methylthiotransferase activity"/>
    <property type="evidence" value="ECO:0007669"/>
    <property type="project" value="InterPro"/>
</dbReference>
<evidence type="ECO:0000256" key="9">
    <source>
        <dbReference type="ARBA" id="ARBA00022801"/>
    </source>
</evidence>
<dbReference type="OrthoDB" id="190098at2759"/>
<dbReference type="InterPro" id="IPR013848">
    <property type="entry name" value="Methylthiotransferase_N"/>
</dbReference>
<evidence type="ECO:0000256" key="3">
    <source>
        <dbReference type="ARBA" id="ARBA00009815"/>
    </source>
</evidence>
<keyword evidence="15" id="KW-0413">Isomerase</keyword>
<evidence type="ECO:0000259" key="16">
    <source>
        <dbReference type="PROSITE" id="PS50198"/>
    </source>
</evidence>
<dbReference type="Gene3D" id="3.10.50.40">
    <property type="match status" value="1"/>
</dbReference>
<comment type="catalytic activity">
    <reaction evidence="14">
        <text>ATP + H2O = ADP + phosphate + H(+)</text>
        <dbReference type="Rhea" id="RHEA:13065"/>
        <dbReference type="ChEBI" id="CHEBI:15377"/>
        <dbReference type="ChEBI" id="CHEBI:15378"/>
        <dbReference type="ChEBI" id="CHEBI:30616"/>
        <dbReference type="ChEBI" id="CHEBI:43474"/>
        <dbReference type="ChEBI" id="CHEBI:456216"/>
        <dbReference type="EC" id="3.6.4.13"/>
    </reaction>
</comment>
<dbReference type="Pfam" id="PF21010">
    <property type="entry name" value="HA2_C"/>
    <property type="match status" value="1"/>
</dbReference>
<dbReference type="PROSITE" id="PS01278">
    <property type="entry name" value="MTTASE_RADICAL"/>
    <property type="match status" value="1"/>
</dbReference>
<keyword evidence="10" id="KW-0347">Helicase</keyword>
<evidence type="ECO:0000256" key="2">
    <source>
        <dbReference type="ARBA" id="ARBA00008792"/>
    </source>
</evidence>
<dbReference type="SMART" id="SM00847">
    <property type="entry name" value="HA2"/>
    <property type="match status" value="1"/>
</dbReference>
<dbReference type="GO" id="GO:0006400">
    <property type="term" value="P:tRNA modification"/>
    <property type="evidence" value="ECO:0007669"/>
    <property type="project" value="InterPro"/>
</dbReference>
<dbReference type="FunFam" id="3.40.50.300:FF:000145">
    <property type="entry name" value="probable ATP-dependent RNA helicase DHX40"/>
    <property type="match status" value="1"/>
</dbReference>
<dbReference type="CDD" id="cd01335">
    <property type="entry name" value="Radical_SAM"/>
    <property type="match status" value="1"/>
</dbReference>
<dbReference type="SUPFAM" id="SSF102114">
    <property type="entry name" value="Radical SAM enzymes"/>
    <property type="match status" value="1"/>
</dbReference>
<dbReference type="InterPro" id="IPR020612">
    <property type="entry name" value="Methylthiotransferase_CS"/>
</dbReference>
<evidence type="ECO:0000256" key="8">
    <source>
        <dbReference type="ARBA" id="ARBA00022741"/>
    </source>
</evidence>
<keyword evidence="7" id="KW-0479">Metal-binding</keyword>
<evidence type="ECO:0000256" key="4">
    <source>
        <dbReference type="ARBA" id="ARBA00012552"/>
    </source>
</evidence>
<dbReference type="NCBIfam" id="TIGR00089">
    <property type="entry name" value="MiaB/RimO family radical SAM methylthiotransferase"/>
    <property type="match status" value="1"/>
</dbReference>
<dbReference type="InterPro" id="IPR046357">
    <property type="entry name" value="PPIase_dom_sf"/>
</dbReference>
<feature type="domain" description="Helicase C-terminal" evidence="18">
    <location>
        <begin position="97"/>
        <end position="277"/>
    </location>
</feature>
<dbReference type="InterPro" id="IPR006463">
    <property type="entry name" value="MiaB_methiolase"/>
</dbReference>
<feature type="domain" description="PpiC" evidence="16">
    <location>
        <begin position="656"/>
        <end position="748"/>
    </location>
</feature>
<dbReference type="InterPro" id="IPR038135">
    <property type="entry name" value="Methylthiotransferase_N_sf"/>
</dbReference>
<dbReference type="Pfam" id="PF13616">
    <property type="entry name" value="Rotamase_3"/>
    <property type="match status" value="1"/>
</dbReference>
<dbReference type="InterPro" id="IPR011709">
    <property type="entry name" value="DEAD-box_helicase_OB_fold"/>
</dbReference>
<dbReference type="Pfam" id="PF00919">
    <property type="entry name" value="UPF0004"/>
    <property type="match status" value="1"/>
</dbReference>
<dbReference type="PROSITE" id="PS50926">
    <property type="entry name" value="TRAM"/>
    <property type="match status" value="1"/>
</dbReference>
<dbReference type="InterPro" id="IPR048333">
    <property type="entry name" value="HA2_WH"/>
</dbReference>
<dbReference type="InterPro" id="IPR007502">
    <property type="entry name" value="Helicase-assoc_dom"/>
</dbReference>
<dbReference type="Pfam" id="PF07717">
    <property type="entry name" value="OB_NTP_bind"/>
    <property type="match status" value="1"/>
</dbReference>
<keyword evidence="5" id="KW-0004">4Fe-4S</keyword>
<dbReference type="InterPro" id="IPR001650">
    <property type="entry name" value="Helicase_C-like"/>
</dbReference>
<dbReference type="FunFam" id="3.80.30.20:FF:000001">
    <property type="entry name" value="tRNA-2-methylthio-N(6)-dimethylallyladenosine synthase 2"/>
    <property type="match status" value="1"/>
</dbReference>
<evidence type="ECO:0000256" key="10">
    <source>
        <dbReference type="ARBA" id="ARBA00022806"/>
    </source>
</evidence>
<evidence type="ECO:0000256" key="12">
    <source>
        <dbReference type="ARBA" id="ARBA00023004"/>
    </source>
</evidence>
<dbReference type="HAMAP" id="MF_01864">
    <property type="entry name" value="tRNA_metthiotr_MiaB"/>
    <property type="match status" value="1"/>
</dbReference>
<dbReference type="SUPFAM" id="SSF52540">
    <property type="entry name" value="P-loop containing nucleoside triphosphate hydrolases"/>
    <property type="match status" value="1"/>
</dbReference>
<dbReference type="GO" id="GO:0051539">
    <property type="term" value="F:4 iron, 4 sulfur cluster binding"/>
    <property type="evidence" value="ECO:0007669"/>
    <property type="project" value="UniProtKB-KW"/>
</dbReference>
<comment type="cofactor">
    <cofactor evidence="1">
        <name>[4Fe-4S] cluster</name>
        <dbReference type="ChEBI" id="CHEBI:49883"/>
    </cofactor>
</comment>
<dbReference type="Pfam" id="PF04055">
    <property type="entry name" value="Radical_SAM"/>
    <property type="match status" value="1"/>
</dbReference>
<dbReference type="Gene3D" id="3.40.50.1820">
    <property type="entry name" value="alpha/beta hydrolase"/>
    <property type="match status" value="1"/>
</dbReference>
<evidence type="ECO:0000256" key="15">
    <source>
        <dbReference type="PROSITE-ProRule" id="PRU00278"/>
    </source>
</evidence>
<dbReference type="InterPro" id="IPR029058">
    <property type="entry name" value="AB_hydrolase_fold"/>
</dbReference>
<accession>A0A4D9CMU3</accession>
<dbReference type="CDD" id="cd17917">
    <property type="entry name" value="DEXHc_RHA-like"/>
    <property type="match status" value="1"/>
</dbReference>
<dbReference type="SFLD" id="SFLDS00029">
    <property type="entry name" value="Radical_SAM"/>
    <property type="match status" value="1"/>
</dbReference>
<evidence type="ECO:0000259" key="20">
    <source>
        <dbReference type="PROSITE" id="PS51918"/>
    </source>
</evidence>
<dbReference type="Pfam" id="PF00271">
    <property type="entry name" value="Helicase_C"/>
    <property type="match status" value="1"/>
</dbReference>
<dbReference type="InterPro" id="IPR027417">
    <property type="entry name" value="P-loop_NTPase"/>
</dbReference>
<dbReference type="Pfam" id="PF04408">
    <property type="entry name" value="WHD_HA2"/>
    <property type="match status" value="1"/>
</dbReference>
<dbReference type="Gene3D" id="3.80.30.20">
    <property type="entry name" value="tm_1862 like domain"/>
    <property type="match status" value="1"/>
</dbReference>
<dbReference type="InterPro" id="IPR001031">
    <property type="entry name" value="Thioesterase"/>
</dbReference>
<dbReference type="Gene3D" id="3.40.50.300">
    <property type="entry name" value="P-loop containing nucleotide triphosphate hydrolases"/>
    <property type="match status" value="2"/>
</dbReference>
<dbReference type="Pfam" id="PF00975">
    <property type="entry name" value="Thioesterase"/>
    <property type="match status" value="1"/>
</dbReference>
<gene>
    <name evidence="21" type="ORF">NSK_008643</name>
</gene>
<dbReference type="PROSITE" id="PS51918">
    <property type="entry name" value="RADICAL_SAM"/>
    <property type="match status" value="1"/>
</dbReference>
<dbReference type="InterPro" id="IPR006638">
    <property type="entry name" value="Elp3/MiaA/NifB-like_rSAM"/>
</dbReference>
<dbReference type="SUPFAM" id="SSF53474">
    <property type="entry name" value="alpha/beta-Hydrolases"/>
    <property type="match status" value="1"/>
</dbReference>
<comment type="similarity">
    <text evidence="2">Belongs to the DEAD box helicase family. DEAH subfamily.</text>
</comment>
<dbReference type="GO" id="GO:0016787">
    <property type="term" value="F:hydrolase activity"/>
    <property type="evidence" value="ECO:0007669"/>
    <property type="project" value="UniProtKB-KW"/>
</dbReference>
<evidence type="ECO:0000256" key="5">
    <source>
        <dbReference type="ARBA" id="ARBA00022485"/>
    </source>
</evidence>
<evidence type="ECO:0000313" key="22">
    <source>
        <dbReference type="Proteomes" id="UP000355283"/>
    </source>
</evidence>
<sequence length="1503" mass="168331">MAPHSNGSSFIMLDEAHERSVNTDLLFGLMKRALSMRPDLKLVVTSATLDVKAFAEYFDKCPVKEIPVRTHPVSVYHSKTKVIMTRTGPSSSAYVQSLVDVVIKIHRTQDEGHILAFLTGQDEIDKACSLLTAQAADLGGSQGEAGMDLLVLPLYGSLSGEQQLRAFHPVGPGTRKCIVATNIAETSVTVPGVRYVVDSGFVKQKTYNPARRMESLVVVPISRVAAEQRAGRAGRTGPGQCYRLYSRECLEGMMPETVPEICRCNLANVLLYLKVLGVPDVVDFDYFEAPSKDQLAEALLMLHSLGALDDSGQVTPLGQTMARLPLDPALSRAILQAVEEGCLREVLTIAAMLSVENIWFSRKPKPARDKLDRPPERDQEAERAHARFMHPRGDHVTYLMVFAAWEARAFDDQWAKDAFLSLRALKNARNIRQQLEQEVRRAMGLTEFSSAKDMEAICRALTAGFFNNAGTRCGAEATTVYKHMEGYMSNEDLKLIYVHPSSALAMNNAGKPPLCVIYHELVYTSRPFMRHVLAVERSWLMECRARSGKASGSCLFTLCWHADHHSTDATPRSLWPSQGALDALQRFDSRRTPAAVASDSYEIRRQRKHSYISCSATAQKLWQTSGAKTMEESMNLSLKDFKERIEAQRRKSVIAVRARHLLVETEPLCDSLFEDVKKGAEFHALAAAISACSVTRDAGGDVGWIGMADEFMEDVLPRDVRELALQHKPGDVFKITSLRGFHLVKIEDVMFDLSYTSKPQGRVQGRGLLPTPLKELMAKDKDDAALVYAVETMGCAMNTADSERMAGQLSALGFREAASSEEVAKADVVVVNTCSIRDHAEQKVYSYLGPYVNRKKRGDNLAIVVAGCVAQQEGQAIVSRFPEVDLVIGPQYANRLGDLLEEVMDGNQVVATEATHIMEDVSKPRRDSDIRAWVNIIYGCNERCTYCVVPTTRGTEQSRPRESVIREIEELARSGYREITLLGQNIDAWGRDLTPKQKFSDLLHAVGRVEGIKRVRFVTSHPRYMSMNVVDAVASIPNMCEMFHVPVQSGDDDILKKMSRGYTVSKFLKIVERIRSLLPDAAVTSDIIVGFPGETEAQFQNTLRLMEIVKFDQVNTAAYSPRPNTPAAIYEEQISNEVKSDRLQRINKLAAEHAMERNHRYLGREVEVLVESRHVKDPRLVKGRNRQGRPVLFEGNIEELRGKLVPVLIKEVRTSEPTGKAAASTALAMTVSSDEIKAWLPMYKPLDKVRLRILCFPSAGSAENIYTGPAVRGTRREPNKLVSWAKDARAEILAIQYPGREQRRKEPFIKTCQAMAAAILPVVQENLKEEDVPYVLIAHSCGNWIAYEMLCLMKTMAMPMPSMFFVSCMASPDIAASAKPWKPNREMNVSQLQAECRLWDVNEIVFRPDVWPNFEPLLRADFTLFDQYTHNIEAFHKFDFPIHGYCASKDRKISKKMVEGWRNFTRSDFDMELIQGNHLFVYNADARDSWFESITDLLVAEGF</sequence>
<keyword evidence="9" id="KW-0378">Hydrolase</keyword>
<dbReference type="PROSITE" id="PS50198">
    <property type="entry name" value="PPIC_PPIASE_2"/>
    <property type="match status" value="1"/>
</dbReference>
<comment type="caution">
    <text evidence="21">The sequence shown here is derived from an EMBL/GenBank/DDBJ whole genome shotgun (WGS) entry which is preliminary data.</text>
</comment>
<evidence type="ECO:0000256" key="1">
    <source>
        <dbReference type="ARBA" id="ARBA00001966"/>
    </source>
</evidence>
<comment type="similarity">
    <text evidence="3">Belongs to the methylthiotransferase family. MiaB subfamily.</text>
</comment>
<feature type="domain" description="Radical SAM core" evidence="20">
    <location>
        <begin position="926"/>
        <end position="1156"/>
    </location>
</feature>
<dbReference type="GO" id="GO:0005524">
    <property type="term" value="F:ATP binding"/>
    <property type="evidence" value="ECO:0007669"/>
    <property type="project" value="UniProtKB-KW"/>
</dbReference>
<dbReference type="CDD" id="cd18791">
    <property type="entry name" value="SF2_C_RHA"/>
    <property type="match status" value="1"/>
</dbReference>
<keyword evidence="22" id="KW-1185">Reference proteome</keyword>
<organism evidence="21 22">
    <name type="scientific">Nannochloropsis salina CCMP1776</name>
    <dbReference type="NCBI Taxonomy" id="1027361"/>
    <lineage>
        <taxon>Eukaryota</taxon>
        <taxon>Sar</taxon>
        <taxon>Stramenopiles</taxon>
        <taxon>Ochrophyta</taxon>
        <taxon>Eustigmatophyceae</taxon>
        <taxon>Eustigmatales</taxon>
        <taxon>Monodopsidaceae</taxon>
        <taxon>Microchloropsis</taxon>
        <taxon>Microchloropsis salina</taxon>
    </lineage>
</organism>
<reference evidence="21 22" key="1">
    <citation type="submission" date="2019-01" db="EMBL/GenBank/DDBJ databases">
        <title>Nuclear Genome Assembly of the Microalgal Biofuel strain Nannochloropsis salina CCMP1776.</title>
        <authorList>
            <person name="Hovde B."/>
        </authorList>
    </citation>
    <scope>NUCLEOTIDE SEQUENCE [LARGE SCALE GENOMIC DNA]</scope>
    <source>
        <strain evidence="21 22">CCMP1776</strain>
    </source>
</reference>
<dbReference type="Gene3D" id="3.40.50.12160">
    <property type="entry name" value="Methylthiotransferase, N-terminal domain"/>
    <property type="match status" value="1"/>
</dbReference>
<dbReference type="EC" id="3.6.4.13" evidence="4"/>
<dbReference type="PROSITE" id="PS51194">
    <property type="entry name" value="HELICASE_CTER"/>
    <property type="match status" value="1"/>
</dbReference>
<evidence type="ECO:0000256" key="13">
    <source>
        <dbReference type="ARBA" id="ARBA00023014"/>
    </source>
</evidence>
<proteinExistence type="inferred from homology"/>
<dbReference type="SFLD" id="SFLDF00273">
    <property type="entry name" value="(dimethylallyl)adenosine_tRNA"/>
    <property type="match status" value="1"/>
</dbReference>
<dbReference type="GO" id="GO:0003723">
    <property type="term" value="F:RNA binding"/>
    <property type="evidence" value="ECO:0007669"/>
    <property type="project" value="TreeGrafter"/>
</dbReference>
<dbReference type="NCBIfam" id="TIGR01574">
    <property type="entry name" value="miaB-methiolase"/>
    <property type="match status" value="1"/>
</dbReference>
<keyword evidence="11" id="KW-0067">ATP-binding</keyword>
<dbReference type="FunFam" id="3.40.50.12160:FF:000003">
    <property type="entry name" value="CDK5 regulatory subunit-associated protein 1"/>
    <property type="match status" value="1"/>
</dbReference>
<dbReference type="InterPro" id="IPR058240">
    <property type="entry name" value="rSAM_sf"/>
</dbReference>
<keyword evidence="15" id="KW-0697">Rotamase</keyword>
<feature type="domain" description="MTTase N-terminal" evidence="19">
    <location>
        <begin position="786"/>
        <end position="905"/>
    </location>
</feature>
<dbReference type="InterPro" id="IPR007197">
    <property type="entry name" value="rSAM"/>
</dbReference>
<evidence type="ECO:0000256" key="7">
    <source>
        <dbReference type="ARBA" id="ARBA00022723"/>
    </source>
</evidence>
<evidence type="ECO:0000259" key="17">
    <source>
        <dbReference type="PROSITE" id="PS50926"/>
    </source>
</evidence>
<dbReference type="SMART" id="SM00729">
    <property type="entry name" value="Elp3"/>
    <property type="match status" value="1"/>
</dbReference>
<dbReference type="InterPro" id="IPR002792">
    <property type="entry name" value="TRAM_dom"/>
</dbReference>
<dbReference type="GO" id="GO:0003755">
    <property type="term" value="F:peptidyl-prolyl cis-trans isomerase activity"/>
    <property type="evidence" value="ECO:0007669"/>
    <property type="project" value="UniProtKB-KW"/>
</dbReference>
<dbReference type="SFLD" id="SFLDG01061">
    <property type="entry name" value="methylthiotransferase"/>
    <property type="match status" value="1"/>
</dbReference>
<name>A0A4D9CMU3_9STRA</name>
<dbReference type="PROSITE" id="PS00690">
    <property type="entry name" value="DEAH_ATP_HELICASE"/>
    <property type="match status" value="1"/>
</dbReference>
<dbReference type="InterPro" id="IPR023404">
    <property type="entry name" value="rSAM_horseshoe"/>
</dbReference>
<protein>
    <recommendedName>
        <fullName evidence="4">RNA helicase</fullName>
        <ecNumber evidence="4">3.6.4.13</ecNumber>
    </recommendedName>
</protein>
<dbReference type="SUPFAM" id="SSF54534">
    <property type="entry name" value="FKBP-like"/>
    <property type="match status" value="1"/>
</dbReference>
<dbReference type="PROSITE" id="PS51449">
    <property type="entry name" value="MTTASE_N"/>
    <property type="match status" value="1"/>
</dbReference>
<keyword evidence="8" id="KW-0547">Nucleotide-binding</keyword>
<dbReference type="Gene3D" id="1.20.120.1080">
    <property type="match status" value="1"/>
</dbReference>
<dbReference type="InterPro" id="IPR002464">
    <property type="entry name" value="DNA/RNA_helicase_DEAH_CS"/>
</dbReference>
<dbReference type="Pfam" id="PF01938">
    <property type="entry name" value="TRAM"/>
    <property type="match status" value="1"/>
</dbReference>
<evidence type="ECO:0000256" key="14">
    <source>
        <dbReference type="ARBA" id="ARBA00047984"/>
    </source>
</evidence>
<keyword evidence="12" id="KW-0408">Iron</keyword>